<dbReference type="RefSeq" id="WP_120239229.1">
    <property type="nucleotide sequence ID" value="NZ_RAPQ01000008.1"/>
</dbReference>
<dbReference type="AlphaFoldDB" id="A0A419X9L3"/>
<evidence type="ECO:0000313" key="1">
    <source>
        <dbReference type="EMBL" id="RKE04454.1"/>
    </source>
</evidence>
<proteinExistence type="predicted"/>
<comment type="caution">
    <text evidence="1">The sequence shown here is derived from an EMBL/GenBank/DDBJ whole genome shotgun (WGS) entry which is preliminary data.</text>
</comment>
<organism evidence="1 2">
    <name type="scientific">Marinifilum flexuosum</name>
    <dbReference type="NCBI Taxonomy" id="1117708"/>
    <lineage>
        <taxon>Bacteria</taxon>
        <taxon>Pseudomonadati</taxon>
        <taxon>Bacteroidota</taxon>
        <taxon>Bacteroidia</taxon>
        <taxon>Marinilabiliales</taxon>
        <taxon>Marinifilaceae</taxon>
    </lineage>
</organism>
<dbReference type="EMBL" id="RAPQ01000008">
    <property type="protein sequence ID" value="RKE04454.1"/>
    <property type="molecule type" value="Genomic_DNA"/>
</dbReference>
<accession>A0A419X9L3</accession>
<dbReference type="Proteomes" id="UP000284531">
    <property type="component" value="Unassembled WGS sequence"/>
</dbReference>
<reference evidence="1 2" key="1">
    <citation type="submission" date="2018-09" db="EMBL/GenBank/DDBJ databases">
        <title>Genomic Encyclopedia of Archaeal and Bacterial Type Strains, Phase II (KMG-II): from individual species to whole genera.</title>
        <authorList>
            <person name="Goeker M."/>
        </authorList>
    </citation>
    <scope>NUCLEOTIDE SEQUENCE [LARGE SCALE GENOMIC DNA]</scope>
    <source>
        <strain evidence="1 2">DSM 21950</strain>
    </source>
</reference>
<name>A0A419X9L3_9BACT</name>
<dbReference type="OrthoDB" id="1120260at2"/>
<evidence type="ECO:0000313" key="2">
    <source>
        <dbReference type="Proteomes" id="UP000284531"/>
    </source>
</evidence>
<protein>
    <submittedName>
        <fullName evidence="1">Uncharacterized protein</fullName>
    </submittedName>
</protein>
<sequence>MKRFVYNIHKQSSDPTATSNEVVSFDDYDHLKAVSWIGENGGNIDVEIKTHDGKLSIVESVPLDYFKIGTGREEMILEQPISNNSIRIATSFITGAEVKGALVFTLEK</sequence>
<gene>
    <name evidence="1" type="ORF">BXY64_1474</name>
</gene>
<keyword evidence="2" id="KW-1185">Reference proteome</keyword>